<dbReference type="Pfam" id="PF00067">
    <property type="entry name" value="p450"/>
    <property type="match status" value="1"/>
</dbReference>
<sequence length="148" mass="16357">RLPYTEAVLMEVMRIASITPLAVPHCAMKDTQLQGFTIPKGSVLAINLDSAFKDPTAWEEPETFRPERHLDQEGKLIKNDAYIPFGLGKRVCLGEPLARNTVFLFMASLVKTFEFKSLPNQPPPTLEPAMGLVSGPQPFKAVVIPRAP</sequence>
<dbReference type="HOGENOM" id="CLU_001570_22_2_1"/>
<dbReference type="Proteomes" id="UP000000305">
    <property type="component" value="Unassembled WGS sequence"/>
</dbReference>
<proteinExistence type="inferred from homology"/>
<dbReference type="GO" id="GO:0020037">
    <property type="term" value="F:heme binding"/>
    <property type="evidence" value="ECO:0007669"/>
    <property type="project" value="InterPro"/>
</dbReference>
<keyword evidence="7 9" id="KW-0503">Monooxygenase</keyword>
<dbReference type="InParanoid" id="E9HZM9"/>
<evidence type="ECO:0000313" key="11">
    <source>
        <dbReference type="Proteomes" id="UP000000305"/>
    </source>
</evidence>
<dbReference type="eggNOG" id="KOG0156">
    <property type="taxonomic scope" value="Eukaryota"/>
</dbReference>
<evidence type="ECO:0000256" key="2">
    <source>
        <dbReference type="ARBA" id="ARBA00010617"/>
    </source>
</evidence>
<keyword evidence="5 9" id="KW-0560">Oxidoreductase</keyword>
<dbReference type="InterPro" id="IPR017972">
    <property type="entry name" value="Cyt_P450_CS"/>
</dbReference>
<dbReference type="InterPro" id="IPR050182">
    <property type="entry name" value="Cytochrome_P450_fam2"/>
</dbReference>
<reference evidence="10 11" key="1">
    <citation type="journal article" date="2011" name="Science">
        <title>The ecoresponsive genome of Daphnia pulex.</title>
        <authorList>
            <person name="Colbourne J.K."/>
            <person name="Pfrender M.E."/>
            <person name="Gilbert D."/>
            <person name="Thomas W.K."/>
            <person name="Tucker A."/>
            <person name="Oakley T.H."/>
            <person name="Tokishita S."/>
            <person name="Aerts A."/>
            <person name="Arnold G.J."/>
            <person name="Basu M.K."/>
            <person name="Bauer D.J."/>
            <person name="Caceres C.E."/>
            <person name="Carmel L."/>
            <person name="Casola C."/>
            <person name="Choi J.H."/>
            <person name="Detter J.C."/>
            <person name="Dong Q."/>
            <person name="Dusheyko S."/>
            <person name="Eads B.D."/>
            <person name="Frohlich T."/>
            <person name="Geiler-Samerotte K.A."/>
            <person name="Gerlach D."/>
            <person name="Hatcher P."/>
            <person name="Jogdeo S."/>
            <person name="Krijgsveld J."/>
            <person name="Kriventseva E.V."/>
            <person name="Kultz D."/>
            <person name="Laforsch C."/>
            <person name="Lindquist E."/>
            <person name="Lopez J."/>
            <person name="Manak J.R."/>
            <person name="Muller J."/>
            <person name="Pangilinan J."/>
            <person name="Patwardhan R.P."/>
            <person name="Pitluck S."/>
            <person name="Pritham E.J."/>
            <person name="Rechtsteiner A."/>
            <person name="Rho M."/>
            <person name="Rogozin I.B."/>
            <person name="Sakarya O."/>
            <person name="Salamov A."/>
            <person name="Schaack S."/>
            <person name="Shapiro H."/>
            <person name="Shiga Y."/>
            <person name="Skalitzky C."/>
            <person name="Smith Z."/>
            <person name="Souvorov A."/>
            <person name="Sung W."/>
            <person name="Tang Z."/>
            <person name="Tsuchiya D."/>
            <person name="Tu H."/>
            <person name="Vos H."/>
            <person name="Wang M."/>
            <person name="Wolf Y.I."/>
            <person name="Yamagata H."/>
            <person name="Yamada T."/>
            <person name="Ye Y."/>
            <person name="Shaw J.R."/>
            <person name="Andrews J."/>
            <person name="Crease T.J."/>
            <person name="Tang H."/>
            <person name="Lucas S.M."/>
            <person name="Robertson H.M."/>
            <person name="Bork P."/>
            <person name="Koonin E.V."/>
            <person name="Zdobnov E.M."/>
            <person name="Grigoriev I.V."/>
            <person name="Lynch M."/>
            <person name="Boore J.L."/>
        </authorList>
    </citation>
    <scope>NUCLEOTIDE SEQUENCE [LARGE SCALE GENOMIC DNA]</scope>
</reference>
<dbReference type="Gene3D" id="1.10.630.10">
    <property type="entry name" value="Cytochrome P450"/>
    <property type="match status" value="1"/>
</dbReference>
<evidence type="ECO:0000256" key="6">
    <source>
        <dbReference type="ARBA" id="ARBA00023004"/>
    </source>
</evidence>
<dbReference type="PRINTS" id="PR00463">
    <property type="entry name" value="EP450I"/>
</dbReference>
<dbReference type="GO" id="GO:0004497">
    <property type="term" value="F:monooxygenase activity"/>
    <property type="evidence" value="ECO:0007669"/>
    <property type="project" value="UniProtKB-KW"/>
</dbReference>
<dbReference type="GO" id="GO:0016705">
    <property type="term" value="F:oxidoreductase activity, acting on paired donors, with incorporation or reduction of molecular oxygen"/>
    <property type="evidence" value="ECO:0007669"/>
    <property type="project" value="InterPro"/>
</dbReference>
<evidence type="ECO:0000256" key="9">
    <source>
        <dbReference type="RuleBase" id="RU000461"/>
    </source>
</evidence>
<dbReference type="OMA" id="HTQEIRF"/>
<evidence type="ECO:0000313" key="10">
    <source>
        <dbReference type="EMBL" id="EFX62803.1"/>
    </source>
</evidence>
<keyword evidence="3 8" id="KW-0349">Heme</keyword>
<dbReference type="InterPro" id="IPR002401">
    <property type="entry name" value="Cyt_P450_E_grp-I"/>
</dbReference>
<evidence type="ECO:0000256" key="1">
    <source>
        <dbReference type="ARBA" id="ARBA00001971"/>
    </source>
</evidence>
<feature type="non-terminal residue" evidence="10">
    <location>
        <position position="1"/>
    </location>
</feature>
<protein>
    <submittedName>
        <fullName evidence="10">Uncharacterized protein</fullName>
    </submittedName>
</protein>
<keyword evidence="6 8" id="KW-0408">Iron</keyword>
<dbReference type="PROSITE" id="PS00086">
    <property type="entry name" value="CYTOCHROME_P450"/>
    <property type="match status" value="1"/>
</dbReference>
<evidence type="ECO:0000256" key="8">
    <source>
        <dbReference type="PIRSR" id="PIRSR602401-1"/>
    </source>
</evidence>
<dbReference type="PRINTS" id="PR00385">
    <property type="entry name" value="P450"/>
</dbReference>
<dbReference type="STRING" id="6669.E9HZM9"/>
<dbReference type="PhylomeDB" id="E9HZM9"/>
<dbReference type="GO" id="GO:0005506">
    <property type="term" value="F:iron ion binding"/>
    <property type="evidence" value="ECO:0007669"/>
    <property type="project" value="InterPro"/>
</dbReference>
<evidence type="ECO:0000256" key="7">
    <source>
        <dbReference type="ARBA" id="ARBA00023033"/>
    </source>
</evidence>
<evidence type="ECO:0000256" key="4">
    <source>
        <dbReference type="ARBA" id="ARBA00022723"/>
    </source>
</evidence>
<dbReference type="SUPFAM" id="SSF48264">
    <property type="entry name" value="Cytochrome P450"/>
    <property type="match status" value="1"/>
</dbReference>
<name>E9HZM9_DAPPU</name>
<dbReference type="OrthoDB" id="1055148at2759"/>
<dbReference type="InterPro" id="IPR036396">
    <property type="entry name" value="Cyt_P450_sf"/>
</dbReference>
<comment type="similarity">
    <text evidence="2 9">Belongs to the cytochrome P450 family.</text>
</comment>
<evidence type="ECO:0000256" key="5">
    <source>
        <dbReference type="ARBA" id="ARBA00023002"/>
    </source>
</evidence>
<evidence type="ECO:0000256" key="3">
    <source>
        <dbReference type="ARBA" id="ARBA00022617"/>
    </source>
</evidence>
<dbReference type="KEGG" id="dpx:DAPPUDRAFT_67675"/>
<comment type="cofactor">
    <cofactor evidence="1 8">
        <name>heme</name>
        <dbReference type="ChEBI" id="CHEBI:30413"/>
    </cofactor>
</comment>
<dbReference type="FunFam" id="1.10.630.10:FF:000221">
    <property type="entry name" value="Uncharacterized protein"/>
    <property type="match status" value="1"/>
</dbReference>
<feature type="binding site" description="axial binding residue" evidence="8">
    <location>
        <position position="92"/>
    </location>
    <ligand>
        <name>heme</name>
        <dbReference type="ChEBI" id="CHEBI:30413"/>
    </ligand>
    <ligandPart>
        <name>Fe</name>
        <dbReference type="ChEBI" id="CHEBI:18248"/>
    </ligandPart>
</feature>
<dbReference type="InterPro" id="IPR001128">
    <property type="entry name" value="Cyt_P450"/>
</dbReference>
<dbReference type="AlphaFoldDB" id="E9HZM9"/>
<dbReference type="PANTHER" id="PTHR24300:SF376">
    <property type="entry name" value="CYTOCHROME P450 15A1"/>
    <property type="match status" value="1"/>
</dbReference>
<dbReference type="PANTHER" id="PTHR24300">
    <property type="entry name" value="CYTOCHROME P450 508A4-RELATED"/>
    <property type="match status" value="1"/>
</dbReference>
<dbReference type="EMBL" id="GL733377">
    <property type="protein sequence ID" value="EFX62803.1"/>
    <property type="molecule type" value="Genomic_DNA"/>
</dbReference>
<organism evidence="10 11">
    <name type="scientific">Daphnia pulex</name>
    <name type="common">Water flea</name>
    <dbReference type="NCBI Taxonomy" id="6669"/>
    <lineage>
        <taxon>Eukaryota</taxon>
        <taxon>Metazoa</taxon>
        <taxon>Ecdysozoa</taxon>
        <taxon>Arthropoda</taxon>
        <taxon>Crustacea</taxon>
        <taxon>Branchiopoda</taxon>
        <taxon>Diplostraca</taxon>
        <taxon>Cladocera</taxon>
        <taxon>Anomopoda</taxon>
        <taxon>Daphniidae</taxon>
        <taxon>Daphnia</taxon>
    </lineage>
</organism>
<accession>E9HZM9</accession>
<keyword evidence="11" id="KW-1185">Reference proteome</keyword>
<gene>
    <name evidence="10" type="ORF">DAPPUDRAFT_67675</name>
</gene>
<keyword evidence="4 8" id="KW-0479">Metal-binding</keyword>